<proteinExistence type="predicted"/>
<reference evidence="2" key="1">
    <citation type="submission" date="2017-09" db="EMBL/GenBank/DDBJ databases">
        <authorList>
            <person name="Varghese N."/>
            <person name="Submissions S."/>
        </authorList>
    </citation>
    <scope>NUCLEOTIDE SEQUENCE [LARGE SCALE GENOMIC DNA]</scope>
    <source>
        <strain evidence="2">CGMCC 1.12641</strain>
    </source>
</reference>
<evidence type="ECO:0000313" key="2">
    <source>
        <dbReference type="Proteomes" id="UP000219193"/>
    </source>
</evidence>
<evidence type="ECO:0000313" key="1">
    <source>
        <dbReference type="EMBL" id="SOC81263.1"/>
    </source>
</evidence>
<organism evidence="1 2">
    <name type="scientific">Salinimicrobium sediminis</name>
    <dbReference type="NCBI Taxonomy" id="1343891"/>
    <lineage>
        <taxon>Bacteria</taxon>
        <taxon>Pseudomonadati</taxon>
        <taxon>Bacteroidota</taxon>
        <taxon>Flavobacteriia</taxon>
        <taxon>Flavobacteriales</taxon>
        <taxon>Flavobacteriaceae</taxon>
        <taxon>Salinimicrobium</taxon>
    </lineage>
</organism>
<sequence length="173" mass="19745">MLLPVILTIIYMICKQHLSKIAFFALLSVTVSGCRDDSENPEAVHSEMEMKSSMVDSLTMELQQQQKLNDSLQQAVETNFYANDYSVFFGKEYEDIDEPETYISEALKKQKDLIPLKSVLGGNMEFRQVQVISEEWVLAIYDDGHVQGKSIFAYELQEDGEVKFTEVATKLPE</sequence>
<dbReference type="EMBL" id="OCMF01000004">
    <property type="protein sequence ID" value="SOC81263.1"/>
    <property type="molecule type" value="Genomic_DNA"/>
</dbReference>
<dbReference type="Proteomes" id="UP000219193">
    <property type="component" value="Unassembled WGS sequence"/>
</dbReference>
<accession>A0A285X7E8</accession>
<protein>
    <submittedName>
        <fullName evidence="1">Uncharacterized protein</fullName>
    </submittedName>
</protein>
<dbReference type="AlphaFoldDB" id="A0A285X7E8"/>
<name>A0A285X7E8_9FLAO</name>
<gene>
    <name evidence="1" type="ORF">SAMN06296241_2837</name>
</gene>
<keyword evidence="2" id="KW-1185">Reference proteome</keyword>